<feature type="transmembrane region" description="Helical" evidence="1">
    <location>
        <begin position="51"/>
        <end position="80"/>
    </location>
</feature>
<keyword evidence="1" id="KW-1133">Transmembrane helix</keyword>
<proteinExistence type="predicted"/>
<dbReference type="InterPro" id="IPR032531">
    <property type="entry name" value="DUF4956"/>
</dbReference>
<accession>A0A926ECS1</accession>
<evidence type="ECO:0000313" key="2">
    <source>
        <dbReference type="EMBL" id="MBC8569561.1"/>
    </source>
</evidence>
<feature type="transmembrane region" description="Helical" evidence="1">
    <location>
        <begin position="100"/>
        <end position="133"/>
    </location>
</feature>
<dbReference type="Proteomes" id="UP000660861">
    <property type="component" value="Unassembled WGS sequence"/>
</dbReference>
<name>A0A926ECS1_9FIRM</name>
<feature type="transmembrane region" description="Helical" evidence="1">
    <location>
        <begin position="20"/>
        <end position="39"/>
    </location>
</feature>
<dbReference type="AlphaFoldDB" id="A0A926ECS1"/>
<evidence type="ECO:0000313" key="3">
    <source>
        <dbReference type="Proteomes" id="UP000660861"/>
    </source>
</evidence>
<gene>
    <name evidence="2" type="ORF">H8709_01825</name>
</gene>
<organism evidence="2 3">
    <name type="scientific">Zongyangia hominis</name>
    <dbReference type="NCBI Taxonomy" id="2763677"/>
    <lineage>
        <taxon>Bacteria</taxon>
        <taxon>Bacillati</taxon>
        <taxon>Bacillota</taxon>
        <taxon>Clostridia</taxon>
        <taxon>Eubacteriales</taxon>
        <taxon>Oscillospiraceae</taxon>
        <taxon>Zongyangia</taxon>
    </lineage>
</organism>
<reference evidence="2" key="1">
    <citation type="submission" date="2020-08" db="EMBL/GenBank/DDBJ databases">
        <title>Genome public.</title>
        <authorList>
            <person name="Liu C."/>
            <person name="Sun Q."/>
        </authorList>
    </citation>
    <scope>NUCLEOTIDE SEQUENCE</scope>
    <source>
        <strain evidence="2">NSJ-54</strain>
    </source>
</reference>
<dbReference type="Pfam" id="PF16316">
    <property type="entry name" value="DUF4956"/>
    <property type="match status" value="1"/>
</dbReference>
<keyword evidence="1" id="KW-0472">Membrane</keyword>
<keyword evidence="3" id="KW-1185">Reference proteome</keyword>
<dbReference type="RefSeq" id="WP_262396658.1">
    <property type="nucleotide sequence ID" value="NZ_JACRTC010000001.1"/>
</dbReference>
<comment type="caution">
    <text evidence="2">The sequence shown here is derived from an EMBL/GenBank/DDBJ whole genome shotgun (WGS) entry which is preliminary data.</text>
</comment>
<protein>
    <submittedName>
        <fullName evidence="2">DUF4956 domain-containing protein</fullName>
    </submittedName>
</protein>
<evidence type="ECO:0000256" key="1">
    <source>
        <dbReference type="SAM" id="Phobius"/>
    </source>
</evidence>
<sequence>MKEMLYNMFAQGRALDMQEIVIHILVSIVIGMAIFLSYWTTHAGTIYSQKFNVSLVMLTVLTTTVMTVIGNNIALSLGMVGALSIVRFRTAIKDSRDTVYIFWTIVVGICCGIGDYAIAAVSTIALFVLLLLLGRIKNDNRKLLIIRADKNQERNIESVVFSYFKAKANLRVMNTSQETVEFIYELSSRTLSKAAREGKSITEAIYGIDGVECVNIVSQNDDING</sequence>
<dbReference type="EMBL" id="JACRTC010000001">
    <property type="protein sequence ID" value="MBC8569561.1"/>
    <property type="molecule type" value="Genomic_DNA"/>
</dbReference>
<keyword evidence="1" id="KW-0812">Transmembrane</keyword>